<dbReference type="GO" id="GO:0005976">
    <property type="term" value="P:polysaccharide metabolic process"/>
    <property type="evidence" value="ECO:0007669"/>
    <property type="project" value="TreeGrafter"/>
</dbReference>
<dbReference type="EMBL" id="BEXT01000001">
    <property type="protein sequence ID" value="GBC60982.1"/>
    <property type="molecule type" value="Genomic_DNA"/>
</dbReference>
<name>A0A401FVI0_9BACT</name>
<evidence type="ECO:0000259" key="3">
    <source>
        <dbReference type="Pfam" id="PF05448"/>
    </source>
</evidence>
<evidence type="ECO:0000313" key="5">
    <source>
        <dbReference type="Proteomes" id="UP000288096"/>
    </source>
</evidence>
<dbReference type="AlphaFoldDB" id="A0A401FVI0"/>
<protein>
    <submittedName>
        <fullName evidence="4">Acetylesterase</fullName>
    </submittedName>
</protein>
<dbReference type="PANTHER" id="PTHR40111">
    <property type="entry name" value="CEPHALOSPORIN-C DEACETYLASE"/>
    <property type="match status" value="1"/>
</dbReference>
<feature type="active site" description="Nucleophile" evidence="1">
    <location>
        <position position="184"/>
    </location>
</feature>
<dbReference type="SUPFAM" id="SSF53474">
    <property type="entry name" value="alpha/beta-Hydrolases"/>
    <property type="match status" value="1"/>
</dbReference>
<sequence>MPLTFDMPLDALKTYQGCNPKPDDFDMFWDRSIADMKALGTVAKLERAEFQTAFAECFHLGFTGLDGARIHAKFLRPRNATGPCPAVLMFHGYGGNAGDWVDKLSYVAAGYGVAALDCRGQGGLSRDTGGVTGPTHTGHIIRGLDDAPDGLLFRRIFLDAAQLARILMAMPEVDENRVSAIGRSQGGGLALACAALEPRIRRVAPTYPFLCDYRRVWEIDLVMDAYHEIREYFRYFDPRHEREEEIFSRLGYIDVQHLCSRIRGEVFMGTGLMDMVCPPSTQFAAYNRISAPKSLALYPDFGHEDLPGHPDRIFQFITADRRREKD</sequence>
<feature type="domain" description="Acetyl xylan esterase" evidence="3">
    <location>
        <begin position="4"/>
        <end position="318"/>
    </location>
</feature>
<dbReference type="GO" id="GO:0052689">
    <property type="term" value="F:carboxylic ester hydrolase activity"/>
    <property type="evidence" value="ECO:0007669"/>
    <property type="project" value="TreeGrafter"/>
</dbReference>
<keyword evidence="5" id="KW-1185">Reference proteome</keyword>
<dbReference type="InterPro" id="IPR039069">
    <property type="entry name" value="CE7"/>
</dbReference>
<evidence type="ECO:0000256" key="2">
    <source>
        <dbReference type="PIRSR" id="PIRSR639069-2"/>
    </source>
</evidence>
<feature type="active site" description="Charge relay system" evidence="1">
    <location>
        <position position="303"/>
    </location>
</feature>
<accession>A0A401FVI0</accession>
<dbReference type="OrthoDB" id="9770528at2"/>
<reference evidence="5" key="1">
    <citation type="submission" date="2017-11" db="EMBL/GenBank/DDBJ databases">
        <authorList>
            <person name="Watanabe M."/>
            <person name="Kojima H."/>
        </authorList>
    </citation>
    <scope>NUCLEOTIDE SEQUENCE [LARGE SCALE GENOMIC DNA]</scope>
    <source>
        <strain evidence="5">Tokyo 01</strain>
    </source>
</reference>
<feature type="active site" description="Charge relay system" evidence="1">
    <location>
        <position position="274"/>
    </location>
</feature>
<dbReference type="RefSeq" id="WP_124328327.1">
    <property type="nucleotide sequence ID" value="NZ_BEXT01000001.1"/>
</dbReference>
<dbReference type="InterPro" id="IPR029058">
    <property type="entry name" value="AB_hydrolase_fold"/>
</dbReference>
<organism evidence="4 5">
    <name type="scientific">Desulfonema ishimotonii</name>
    <dbReference type="NCBI Taxonomy" id="45657"/>
    <lineage>
        <taxon>Bacteria</taxon>
        <taxon>Pseudomonadati</taxon>
        <taxon>Thermodesulfobacteriota</taxon>
        <taxon>Desulfobacteria</taxon>
        <taxon>Desulfobacterales</taxon>
        <taxon>Desulfococcaceae</taxon>
        <taxon>Desulfonema</taxon>
    </lineage>
</organism>
<dbReference type="Pfam" id="PF05448">
    <property type="entry name" value="AXE1"/>
    <property type="match status" value="1"/>
</dbReference>
<gene>
    <name evidence="4" type="ORF">DENIS_1942</name>
</gene>
<proteinExistence type="predicted"/>
<feature type="binding site" evidence="2">
    <location>
        <position position="93"/>
    </location>
    <ligand>
        <name>substrate</name>
    </ligand>
</feature>
<evidence type="ECO:0000313" key="4">
    <source>
        <dbReference type="EMBL" id="GBC60982.1"/>
    </source>
</evidence>
<reference evidence="5" key="2">
    <citation type="submission" date="2019-01" db="EMBL/GenBank/DDBJ databases">
        <title>Genome sequence of Desulfonema ishimotonii strain Tokyo 01.</title>
        <authorList>
            <person name="Fukui M."/>
        </authorList>
    </citation>
    <scope>NUCLEOTIDE SEQUENCE [LARGE SCALE GENOMIC DNA]</scope>
    <source>
        <strain evidence="5">Tokyo 01</strain>
    </source>
</reference>
<dbReference type="InterPro" id="IPR008391">
    <property type="entry name" value="AXE1_dom"/>
</dbReference>
<dbReference type="Proteomes" id="UP000288096">
    <property type="component" value="Unassembled WGS sequence"/>
</dbReference>
<dbReference type="Gene3D" id="3.40.50.1820">
    <property type="entry name" value="alpha/beta hydrolase"/>
    <property type="match status" value="1"/>
</dbReference>
<evidence type="ECO:0000256" key="1">
    <source>
        <dbReference type="PIRSR" id="PIRSR639069-1"/>
    </source>
</evidence>
<comment type="caution">
    <text evidence="4">The sequence shown here is derived from an EMBL/GenBank/DDBJ whole genome shotgun (WGS) entry which is preliminary data.</text>
</comment>
<dbReference type="PANTHER" id="PTHR40111:SF1">
    <property type="entry name" value="CEPHALOSPORIN-C DEACETYLASE"/>
    <property type="match status" value="1"/>
</dbReference>